<keyword evidence="2" id="KW-1185">Reference proteome</keyword>
<gene>
    <name evidence="1" type="ORF">V5799_025740</name>
</gene>
<protein>
    <submittedName>
        <fullName evidence="1">Uncharacterized protein</fullName>
    </submittedName>
</protein>
<dbReference type="EMBL" id="JARKHS020020271">
    <property type="protein sequence ID" value="KAK8771015.1"/>
    <property type="molecule type" value="Genomic_DNA"/>
</dbReference>
<organism evidence="1 2">
    <name type="scientific">Amblyomma americanum</name>
    <name type="common">Lone star tick</name>
    <dbReference type="NCBI Taxonomy" id="6943"/>
    <lineage>
        <taxon>Eukaryota</taxon>
        <taxon>Metazoa</taxon>
        <taxon>Ecdysozoa</taxon>
        <taxon>Arthropoda</taxon>
        <taxon>Chelicerata</taxon>
        <taxon>Arachnida</taxon>
        <taxon>Acari</taxon>
        <taxon>Parasitiformes</taxon>
        <taxon>Ixodida</taxon>
        <taxon>Ixodoidea</taxon>
        <taxon>Ixodidae</taxon>
        <taxon>Amblyomminae</taxon>
        <taxon>Amblyomma</taxon>
    </lineage>
</organism>
<comment type="caution">
    <text evidence="1">The sequence shown here is derived from an EMBL/GenBank/DDBJ whole genome shotgun (WGS) entry which is preliminary data.</text>
</comment>
<evidence type="ECO:0000313" key="2">
    <source>
        <dbReference type="Proteomes" id="UP001321473"/>
    </source>
</evidence>
<evidence type="ECO:0000313" key="1">
    <source>
        <dbReference type="EMBL" id="KAK8771015.1"/>
    </source>
</evidence>
<accession>A0AAQ4E8L0</accession>
<sequence>MAVSDRRNRATVALAPEARGRLFHGGEELARRCRTCLAEKHEMVTFIMTAVSSRCELATDTPVPRTRSGHFQDYIFGHPRWDQEHEVVHHDDGGARWE</sequence>
<reference evidence="1 2" key="1">
    <citation type="journal article" date="2023" name="Arcadia Sci">
        <title>De novo assembly of a long-read Amblyomma americanum tick genome.</title>
        <authorList>
            <person name="Chou S."/>
            <person name="Poskanzer K.E."/>
            <person name="Rollins M."/>
            <person name="Thuy-Boun P.S."/>
        </authorList>
    </citation>
    <scope>NUCLEOTIDE SEQUENCE [LARGE SCALE GENOMIC DNA]</scope>
    <source>
        <strain evidence="1">F_SG_1</strain>
        <tissue evidence="1">Salivary glands</tissue>
    </source>
</reference>
<dbReference type="Proteomes" id="UP001321473">
    <property type="component" value="Unassembled WGS sequence"/>
</dbReference>
<name>A0AAQ4E8L0_AMBAM</name>
<dbReference type="AlphaFoldDB" id="A0AAQ4E8L0"/>
<proteinExistence type="predicted"/>